<comment type="caution">
    <text evidence="1">The sequence shown here is derived from an EMBL/GenBank/DDBJ whole genome shotgun (WGS) entry which is preliminary data.</text>
</comment>
<organism evidence="1 2">
    <name type="scientific">Lasiodiplodia mahajangana</name>
    <dbReference type="NCBI Taxonomy" id="1108764"/>
    <lineage>
        <taxon>Eukaryota</taxon>
        <taxon>Fungi</taxon>
        <taxon>Dikarya</taxon>
        <taxon>Ascomycota</taxon>
        <taxon>Pezizomycotina</taxon>
        <taxon>Dothideomycetes</taxon>
        <taxon>Dothideomycetes incertae sedis</taxon>
        <taxon>Botryosphaeriales</taxon>
        <taxon>Botryosphaeriaceae</taxon>
        <taxon>Lasiodiplodia</taxon>
    </lineage>
</organism>
<accession>A0ACC2JVZ5</accession>
<protein>
    <submittedName>
        <fullName evidence="1">Uncharacterized protein</fullName>
    </submittedName>
</protein>
<evidence type="ECO:0000313" key="1">
    <source>
        <dbReference type="EMBL" id="KAJ8131625.1"/>
    </source>
</evidence>
<evidence type="ECO:0000313" key="2">
    <source>
        <dbReference type="Proteomes" id="UP001153332"/>
    </source>
</evidence>
<gene>
    <name evidence="1" type="ORF">O1611_g2007</name>
</gene>
<dbReference type="EMBL" id="JAPUUL010000258">
    <property type="protein sequence ID" value="KAJ8131625.1"/>
    <property type="molecule type" value="Genomic_DNA"/>
</dbReference>
<keyword evidence="2" id="KW-1185">Reference proteome</keyword>
<reference evidence="1" key="1">
    <citation type="submission" date="2022-12" db="EMBL/GenBank/DDBJ databases">
        <title>Genome Sequence of Lasiodiplodia mahajangana.</title>
        <authorList>
            <person name="Buettner E."/>
        </authorList>
    </citation>
    <scope>NUCLEOTIDE SEQUENCE</scope>
    <source>
        <strain evidence="1">VT137</strain>
    </source>
</reference>
<sequence>MAKRQGLPAYLSHFTGFVCGTGVKAYIRDRRAHPSPSVMATKKKMADSTLENKSLPPGAVAELEKVANWLQSPDAKFQTANDVQICHNTEELATVTTGLLEGFARTEVKDKPTESRVTAIHFDSPTMVPVEAEWVVDLIPIHVVEGPGTSMVCYYCFDSARSFEIGAIGSENVWRVFAGIV</sequence>
<name>A0ACC2JVZ5_9PEZI</name>
<dbReference type="Proteomes" id="UP001153332">
    <property type="component" value="Unassembled WGS sequence"/>
</dbReference>
<proteinExistence type="predicted"/>